<keyword evidence="8 13" id="KW-0297">G-protein coupled receptor</keyword>
<dbReference type="FunFam" id="1.20.1070.10:FF:000033">
    <property type="entry name" value="Vomeronasal type-1 receptor"/>
    <property type="match status" value="1"/>
</dbReference>
<feature type="transmembrane region" description="Helical" evidence="13">
    <location>
        <begin position="12"/>
        <end position="35"/>
    </location>
</feature>
<evidence type="ECO:0000256" key="5">
    <source>
        <dbReference type="ARBA" id="ARBA00022507"/>
    </source>
</evidence>
<dbReference type="InParanoid" id="A0A1S3GSR2"/>
<organism evidence="15 16">
    <name type="scientific">Dipodomys ordii</name>
    <name type="common">Ord's kangaroo rat</name>
    <dbReference type="NCBI Taxonomy" id="10020"/>
    <lineage>
        <taxon>Eukaryota</taxon>
        <taxon>Metazoa</taxon>
        <taxon>Chordata</taxon>
        <taxon>Craniata</taxon>
        <taxon>Vertebrata</taxon>
        <taxon>Euteleostomi</taxon>
        <taxon>Mammalia</taxon>
        <taxon>Eutheria</taxon>
        <taxon>Euarchontoglires</taxon>
        <taxon>Glires</taxon>
        <taxon>Rodentia</taxon>
        <taxon>Castorimorpha</taxon>
        <taxon>Heteromyidae</taxon>
        <taxon>Dipodomyinae</taxon>
        <taxon>Dipodomys</taxon>
    </lineage>
</organism>
<evidence type="ECO:0000256" key="1">
    <source>
        <dbReference type="ARBA" id="ARBA00003878"/>
    </source>
</evidence>
<dbReference type="Proteomes" id="UP000081671">
    <property type="component" value="Unplaced"/>
</dbReference>
<dbReference type="PROSITE" id="PS50262">
    <property type="entry name" value="G_PROTEIN_RECEP_F1_2"/>
    <property type="match status" value="1"/>
</dbReference>
<keyword evidence="4 13" id="KW-1003">Cell membrane</keyword>
<reference evidence="16" key="1">
    <citation type="submission" date="2025-08" db="UniProtKB">
        <authorList>
            <consortium name="RefSeq"/>
        </authorList>
    </citation>
    <scope>IDENTIFICATION</scope>
    <source>
        <tissue evidence="16">Kidney</tissue>
    </source>
</reference>
<evidence type="ECO:0000256" key="4">
    <source>
        <dbReference type="ARBA" id="ARBA00022475"/>
    </source>
</evidence>
<feature type="transmembrane region" description="Helical" evidence="13">
    <location>
        <begin position="41"/>
        <end position="59"/>
    </location>
</feature>
<keyword evidence="12 13" id="KW-0807">Transducer</keyword>
<evidence type="ECO:0000256" key="6">
    <source>
        <dbReference type="ARBA" id="ARBA00022692"/>
    </source>
</evidence>
<evidence type="ECO:0000313" key="16">
    <source>
        <dbReference type="RefSeq" id="XP_012891938.1"/>
    </source>
</evidence>
<sequence length="314" mass="35573">MVLKPLKALPFILLTGLGIIGNISVFVNYMCSLWGGTKKKSIQLILIHVVLTNIIILLSKGLPRTIAALGLRYFLDAMDCRIIVNLERVSPGLSICTSSLLTLVQASTISPRGSVWRRLKPRSAWHILLLLLFFWILNSFISMNLLNSIGNTSLVKSQFGGSEFYCYTMLGSQKINSIFLTFMAMRDAVSQSTMGGASVYMIFLLYKHHQCVLYLQNSHFVYKTPPEIKAVQSVLLLMLSFILFYLIDLVISLYLTISFEHISILINVQEFLTLGYAIFSPFVLIHRDGHLAEWCQVQCRDFKHKISEFHSSFS</sequence>
<evidence type="ECO:0000259" key="14">
    <source>
        <dbReference type="PROSITE" id="PS50262"/>
    </source>
</evidence>
<evidence type="ECO:0000256" key="8">
    <source>
        <dbReference type="ARBA" id="ARBA00023040"/>
    </source>
</evidence>
<dbReference type="GO" id="GO:0007606">
    <property type="term" value="P:sensory perception of chemical stimulus"/>
    <property type="evidence" value="ECO:0007669"/>
    <property type="project" value="UniProtKB-ARBA"/>
</dbReference>
<comment type="similarity">
    <text evidence="3 13">Belongs to the G-protein coupled receptor 1 family.</text>
</comment>
<keyword evidence="10 13" id="KW-0675">Receptor</keyword>
<keyword evidence="15" id="KW-1185">Reference proteome</keyword>
<evidence type="ECO:0000256" key="3">
    <source>
        <dbReference type="ARBA" id="ARBA00010663"/>
    </source>
</evidence>
<evidence type="ECO:0000256" key="12">
    <source>
        <dbReference type="ARBA" id="ARBA00023224"/>
    </source>
</evidence>
<dbReference type="GeneID" id="106001389"/>
<feature type="domain" description="G-protein coupled receptors family 1 profile" evidence="14">
    <location>
        <begin position="21"/>
        <end position="284"/>
    </location>
</feature>
<dbReference type="Pfam" id="PF03402">
    <property type="entry name" value="V1R"/>
    <property type="match status" value="1"/>
</dbReference>
<evidence type="ECO:0000256" key="13">
    <source>
        <dbReference type="RuleBase" id="RU364061"/>
    </source>
</evidence>
<feature type="transmembrane region" description="Helical" evidence="13">
    <location>
        <begin position="127"/>
        <end position="146"/>
    </location>
</feature>
<comment type="subcellular location">
    <subcellularLocation>
        <location evidence="2 13">Cell membrane</location>
        <topology evidence="2 13">Multi-pass membrane protein</topology>
    </subcellularLocation>
</comment>
<dbReference type="OrthoDB" id="9626086at2759"/>
<keyword evidence="5 13" id="KW-0589">Pheromone response</keyword>
<dbReference type="InterPro" id="IPR017452">
    <property type="entry name" value="GPCR_Rhodpsn_7TM"/>
</dbReference>
<evidence type="ECO:0000313" key="15">
    <source>
        <dbReference type="Proteomes" id="UP000081671"/>
    </source>
</evidence>
<dbReference type="KEGG" id="dord:106001389"/>
<evidence type="ECO:0000256" key="7">
    <source>
        <dbReference type="ARBA" id="ARBA00022989"/>
    </source>
</evidence>
<evidence type="ECO:0000256" key="11">
    <source>
        <dbReference type="ARBA" id="ARBA00023180"/>
    </source>
</evidence>
<keyword evidence="9 13" id="KW-0472">Membrane</keyword>
<dbReference type="PANTHER" id="PTHR24062">
    <property type="entry name" value="VOMERONASAL TYPE-1 RECEPTOR"/>
    <property type="match status" value="1"/>
</dbReference>
<protein>
    <recommendedName>
        <fullName evidence="13">Vomeronasal type-1 receptor</fullName>
    </recommendedName>
</protein>
<dbReference type="RefSeq" id="XP_012891938.1">
    <property type="nucleotide sequence ID" value="XM_013036484.1"/>
</dbReference>
<keyword evidence="7 13" id="KW-1133">Transmembrane helix</keyword>
<gene>
    <name evidence="16" type="primary">LOC106001389</name>
</gene>
<keyword evidence="6 13" id="KW-0812">Transmembrane</keyword>
<dbReference type="SUPFAM" id="SSF81321">
    <property type="entry name" value="Family A G protein-coupled receptor-like"/>
    <property type="match status" value="1"/>
</dbReference>
<comment type="function">
    <text evidence="1">Putative pheromone receptor.</text>
</comment>
<dbReference type="AlphaFoldDB" id="A0A1S3GSR2"/>
<keyword evidence="11" id="KW-0325">Glycoprotein</keyword>
<dbReference type="GO" id="GO:0016503">
    <property type="term" value="F:pheromone receptor activity"/>
    <property type="evidence" value="ECO:0007669"/>
    <property type="project" value="InterPro"/>
</dbReference>
<feature type="transmembrane region" description="Helical" evidence="13">
    <location>
        <begin position="261"/>
        <end position="284"/>
    </location>
</feature>
<dbReference type="GO" id="GO:0005886">
    <property type="term" value="C:plasma membrane"/>
    <property type="evidence" value="ECO:0007669"/>
    <property type="project" value="UniProtKB-SubCell"/>
</dbReference>
<feature type="transmembrane region" description="Helical" evidence="13">
    <location>
        <begin position="234"/>
        <end position="255"/>
    </location>
</feature>
<evidence type="ECO:0000256" key="10">
    <source>
        <dbReference type="ARBA" id="ARBA00023170"/>
    </source>
</evidence>
<accession>A0A1S3GSR2</accession>
<dbReference type="Gene3D" id="1.20.1070.10">
    <property type="entry name" value="Rhodopsin 7-helix transmembrane proteins"/>
    <property type="match status" value="1"/>
</dbReference>
<evidence type="ECO:0000256" key="9">
    <source>
        <dbReference type="ARBA" id="ARBA00023136"/>
    </source>
</evidence>
<proteinExistence type="inferred from homology"/>
<name>A0A1S3GSR2_DIPOR</name>
<dbReference type="InterPro" id="IPR004072">
    <property type="entry name" value="Vmron_rcpt_1"/>
</dbReference>
<dbReference type="GO" id="GO:0019236">
    <property type="term" value="P:response to pheromone"/>
    <property type="evidence" value="ECO:0007669"/>
    <property type="project" value="UniProtKB-KW"/>
</dbReference>
<feature type="transmembrane region" description="Helical" evidence="13">
    <location>
        <begin position="188"/>
        <end position="206"/>
    </location>
</feature>
<evidence type="ECO:0000256" key="2">
    <source>
        <dbReference type="ARBA" id="ARBA00004651"/>
    </source>
</evidence>